<dbReference type="Gene3D" id="1.20.1740.10">
    <property type="entry name" value="Amino acid/polyamine transporter I"/>
    <property type="match status" value="1"/>
</dbReference>
<evidence type="ECO:0000313" key="8">
    <source>
        <dbReference type="EnsemblPlants" id="OMERI03G24610.1"/>
    </source>
</evidence>
<comment type="similarity">
    <text evidence="2">Belongs to the amino acid-polyamine-organocation (APC) superfamily. Cationic amino acid transporter (CAT) (TC 2.A.3.3) family.</text>
</comment>
<evidence type="ECO:0000256" key="3">
    <source>
        <dbReference type="ARBA" id="ARBA00022692"/>
    </source>
</evidence>
<dbReference type="InterPro" id="IPR002293">
    <property type="entry name" value="AA/rel_permease1"/>
</dbReference>
<feature type="region of interest" description="Disordered" evidence="6">
    <location>
        <begin position="521"/>
        <end position="545"/>
    </location>
</feature>
<reference evidence="8" key="1">
    <citation type="submission" date="2015-04" db="UniProtKB">
        <authorList>
            <consortium name="EnsemblPlants"/>
        </authorList>
    </citation>
    <scope>IDENTIFICATION</scope>
</reference>
<feature type="transmembrane region" description="Helical" evidence="7">
    <location>
        <begin position="85"/>
        <end position="106"/>
    </location>
</feature>
<dbReference type="GO" id="GO:0015171">
    <property type="term" value="F:amino acid transmembrane transporter activity"/>
    <property type="evidence" value="ECO:0007669"/>
    <property type="project" value="TreeGrafter"/>
</dbReference>
<keyword evidence="4 7" id="KW-1133">Transmembrane helix</keyword>
<evidence type="ECO:0000256" key="4">
    <source>
        <dbReference type="ARBA" id="ARBA00022989"/>
    </source>
</evidence>
<dbReference type="Gramene" id="OMERI03G24610.1">
    <property type="protein sequence ID" value="OMERI03G24610.1"/>
    <property type="gene ID" value="OMERI03G24610"/>
</dbReference>
<feature type="transmembrane region" description="Helical" evidence="7">
    <location>
        <begin position="620"/>
        <end position="639"/>
    </location>
</feature>
<accession>A0A0E0D435</accession>
<evidence type="ECO:0000256" key="5">
    <source>
        <dbReference type="ARBA" id="ARBA00023136"/>
    </source>
</evidence>
<dbReference type="PANTHER" id="PTHR43243:SF75">
    <property type="entry name" value="AMINO ACID PERMEASE FAMILY PROTEIN, EXPRESSED"/>
    <property type="match status" value="1"/>
</dbReference>
<feature type="transmembrane region" description="Helical" evidence="7">
    <location>
        <begin position="118"/>
        <end position="142"/>
    </location>
</feature>
<evidence type="ECO:0000256" key="2">
    <source>
        <dbReference type="ARBA" id="ARBA00008572"/>
    </source>
</evidence>
<protein>
    <recommendedName>
        <fullName evidence="10">Cationic amino acid transporter C-terminal domain-containing protein</fullName>
    </recommendedName>
</protein>
<keyword evidence="5 7" id="KW-0472">Membrane</keyword>
<feature type="compositionally biased region" description="Gly residues" evidence="6">
    <location>
        <begin position="524"/>
        <end position="536"/>
    </location>
</feature>
<reference evidence="8" key="2">
    <citation type="submission" date="2018-05" db="EMBL/GenBank/DDBJ databases">
        <title>OmerRS3 (Oryza meridionalis Reference Sequence Version 3).</title>
        <authorList>
            <person name="Zhang J."/>
            <person name="Kudrna D."/>
            <person name="Lee S."/>
            <person name="Talag J."/>
            <person name="Welchert J."/>
            <person name="Wing R.A."/>
        </authorList>
    </citation>
    <scope>NUCLEOTIDE SEQUENCE [LARGE SCALE GENOMIC DNA]</scope>
    <source>
        <strain evidence="8">cv. OR44</strain>
    </source>
</reference>
<feature type="transmembrane region" description="Helical" evidence="7">
    <location>
        <begin position="203"/>
        <end position="225"/>
    </location>
</feature>
<sequence>MALDGGGEVGRRRRRRGWGGGFPSLMRRKQVDSDRVRAAEGEGQPQLAKELNIPALVAIGVGSTIGAGVYVLVGTVAREHAGPALTISFLIAGIASALSAFCYAELASRCPSAGSAYHYSYICVGEGVAWLIGWALVLEYTIGGSAVARGISPNLSSAVQEFITVLNACVMIFVIVAGSYIGFQIGWVGYKVTDGYFPHGINGMLAGSATVFFAYIGFDTVASTAEEVKNPQRDLPLGIGAALSICCCLYMMVSVVIVGLVPYFAMDPDTPISSVFAKHGMQWAMYIVTSGAVLALCSTLLGSLLPQPRILMAMARDGLLPSFFADVNKRTQVPVKSTVVTGLCAAALAFFMDVSQLAGMVSVGTLLAFTIVAVSILILRYIPPDEVPLPSSLQETFCLSQEYDEERLSNKKSSDKLCRKDGRDEASEGGRFQHRICLCWSYGSHIRSFCHMAAFPVLASSAGSTKMMAGILSANLEWGGMDESRHMAADRRLGVHFLVDHCNVIKKELLSVDPFHQYVRGDDGGGSTGRRGGAAATGGNPRRDPRRLAASRCVCTDWRSTIDSRRLLRVDLLPLSLAVIFIDFWGLRFPDFFSRPTSSTSPSTISGKLDFLPVKKDLPIIYAIIGHCNGLLMLPGVVVNPATRRWARLPPLPRHFTVPQGLFYNEFIIFDPTISPHYEVFKIPYSGTTDYVDRMDPVLKESEWPPSSLVLCVFSSATGQWDERSFTREGDATGTHADAQRQPWPWIQRGQAYWREVLYVNTCHVMRISLSDGKYQVIKHPTVYYKKFKPNFLIGKSEKGVYLVSLEFDHNLSIWVLNESCGRFEWLLKHQNNLMPLLLRLNCGKQARRPWILQNVYYHLYCQKFPGEWNLYDWEYDPSHPDYQNDSDDDDSDEALDENNFKWNFDDDSVVDTQECFENYKSGSLDFLGFHPYKEMVF</sequence>
<evidence type="ECO:0000256" key="1">
    <source>
        <dbReference type="ARBA" id="ARBA00004141"/>
    </source>
</evidence>
<name>A0A0E0D435_9ORYZ</name>
<feature type="transmembrane region" description="Helical" evidence="7">
    <location>
        <begin position="162"/>
        <end position="183"/>
    </location>
</feature>
<dbReference type="GO" id="GO:0016020">
    <property type="term" value="C:membrane"/>
    <property type="evidence" value="ECO:0007669"/>
    <property type="project" value="UniProtKB-SubCell"/>
</dbReference>
<dbReference type="EnsemblPlants" id="OMERI03G24610.1">
    <property type="protein sequence ID" value="OMERI03G24610.1"/>
    <property type="gene ID" value="OMERI03G24610"/>
</dbReference>
<feature type="transmembrane region" description="Helical" evidence="7">
    <location>
        <begin position="53"/>
        <end position="73"/>
    </location>
</feature>
<feature type="transmembrane region" description="Helical" evidence="7">
    <location>
        <begin position="567"/>
        <end position="587"/>
    </location>
</feature>
<feature type="transmembrane region" description="Helical" evidence="7">
    <location>
        <begin position="357"/>
        <end position="379"/>
    </location>
</feature>
<dbReference type="HOGENOM" id="CLU_312702_0_0_1"/>
<evidence type="ECO:0000256" key="7">
    <source>
        <dbReference type="SAM" id="Phobius"/>
    </source>
</evidence>
<feature type="transmembrane region" description="Helical" evidence="7">
    <location>
        <begin position="283"/>
        <end position="305"/>
    </location>
</feature>
<organism evidence="8">
    <name type="scientific">Oryza meridionalis</name>
    <dbReference type="NCBI Taxonomy" id="40149"/>
    <lineage>
        <taxon>Eukaryota</taxon>
        <taxon>Viridiplantae</taxon>
        <taxon>Streptophyta</taxon>
        <taxon>Embryophyta</taxon>
        <taxon>Tracheophyta</taxon>
        <taxon>Spermatophyta</taxon>
        <taxon>Magnoliopsida</taxon>
        <taxon>Liliopsida</taxon>
        <taxon>Poales</taxon>
        <taxon>Poaceae</taxon>
        <taxon>BOP clade</taxon>
        <taxon>Oryzoideae</taxon>
        <taxon>Oryzeae</taxon>
        <taxon>Oryzinae</taxon>
        <taxon>Oryza</taxon>
    </lineage>
</organism>
<feature type="region of interest" description="Disordered" evidence="6">
    <location>
        <begin position="1"/>
        <end position="25"/>
    </location>
</feature>
<keyword evidence="9" id="KW-1185">Reference proteome</keyword>
<feature type="transmembrane region" description="Helical" evidence="7">
    <location>
        <begin position="333"/>
        <end position="351"/>
    </location>
</feature>
<comment type="subcellular location">
    <subcellularLocation>
        <location evidence="1">Membrane</location>
        <topology evidence="1">Multi-pass membrane protein</topology>
    </subcellularLocation>
</comment>
<dbReference type="STRING" id="40149.A0A0E0D435"/>
<feature type="transmembrane region" description="Helical" evidence="7">
    <location>
        <begin position="237"/>
        <end position="263"/>
    </location>
</feature>
<dbReference type="AlphaFoldDB" id="A0A0E0D435"/>
<dbReference type="Pfam" id="PF13520">
    <property type="entry name" value="AA_permease_2"/>
    <property type="match status" value="1"/>
</dbReference>
<keyword evidence="3 7" id="KW-0812">Transmembrane</keyword>
<dbReference type="PANTHER" id="PTHR43243">
    <property type="entry name" value="INNER MEMBRANE TRANSPORTER YGJI-RELATED"/>
    <property type="match status" value="1"/>
</dbReference>
<dbReference type="Proteomes" id="UP000008021">
    <property type="component" value="Chromosome 3"/>
</dbReference>
<proteinExistence type="inferred from homology"/>
<evidence type="ECO:0008006" key="10">
    <source>
        <dbReference type="Google" id="ProtNLM"/>
    </source>
</evidence>
<evidence type="ECO:0000256" key="6">
    <source>
        <dbReference type="SAM" id="MobiDB-lite"/>
    </source>
</evidence>
<evidence type="ECO:0000313" key="9">
    <source>
        <dbReference type="Proteomes" id="UP000008021"/>
    </source>
</evidence>